<evidence type="ECO:0000313" key="3">
    <source>
        <dbReference type="Proteomes" id="UP001387100"/>
    </source>
</evidence>
<evidence type="ECO:0000313" key="2">
    <source>
        <dbReference type="EMBL" id="MEJ5945560.1"/>
    </source>
</evidence>
<comment type="caution">
    <text evidence="2">The sequence shown here is derived from an EMBL/GenBank/DDBJ whole genome shotgun (WGS) entry which is preliminary data.</text>
</comment>
<gene>
    <name evidence="2" type="ORF">WDZ17_09680</name>
</gene>
<evidence type="ECO:0000256" key="1">
    <source>
        <dbReference type="SAM" id="MobiDB-lite"/>
    </source>
</evidence>
<protein>
    <submittedName>
        <fullName evidence="2">Uncharacterized protein</fullName>
    </submittedName>
</protein>
<accession>A0ABU8RKG6</accession>
<reference evidence="2 3" key="1">
    <citation type="journal article" date="2017" name="Int. J. Syst. Evol. Microbiol.">
        <title>Pseudokineococcus basanitobsidens sp. nov., isolated from volcanic rock.</title>
        <authorList>
            <person name="Lee D.W."/>
            <person name="Park M.Y."/>
            <person name="Kim J.J."/>
            <person name="Kim B.S."/>
        </authorList>
    </citation>
    <scope>NUCLEOTIDE SEQUENCE [LARGE SCALE GENOMIC DNA]</scope>
    <source>
        <strain evidence="2 3">DSM 103726</strain>
    </source>
</reference>
<organism evidence="2 3">
    <name type="scientific">Pseudokineococcus basanitobsidens</name>
    <dbReference type="NCBI Taxonomy" id="1926649"/>
    <lineage>
        <taxon>Bacteria</taxon>
        <taxon>Bacillati</taxon>
        <taxon>Actinomycetota</taxon>
        <taxon>Actinomycetes</taxon>
        <taxon>Kineosporiales</taxon>
        <taxon>Kineosporiaceae</taxon>
        <taxon>Pseudokineococcus</taxon>
    </lineage>
</organism>
<keyword evidence="3" id="KW-1185">Reference proteome</keyword>
<dbReference type="RefSeq" id="WP_339574945.1">
    <property type="nucleotide sequence ID" value="NZ_JBBIAA010000009.1"/>
</dbReference>
<sequence>MVVVVVVVMAGDRSSKWERLSTTVIAMDDRRPHACPEPAAGPPVPRRPATTQSTGAPGPAGTAALADVPLRWVVVAPDEVGVLHRLARVVRGTPGGVLVRLDAVPAGATGAQVGVSPCACCGGAPTDLVWFGGMGAHDVGVVAAWIASGSVRVPAELSPRVVAVTGPGRGAAARAS</sequence>
<dbReference type="EMBL" id="JBBIAA010000009">
    <property type="protein sequence ID" value="MEJ5945560.1"/>
    <property type="molecule type" value="Genomic_DNA"/>
</dbReference>
<feature type="compositionally biased region" description="Low complexity" evidence="1">
    <location>
        <begin position="47"/>
        <end position="61"/>
    </location>
</feature>
<name>A0ABU8RKG6_9ACTN</name>
<feature type="region of interest" description="Disordered" evidence="1">
    <location>
        <begin position="29"/>
        <end position="61"/>
    </location>
</feature>
<dbReference type="Proteomes" id="UP001387100">
    <property type="component" value="Unassembled WGS sequence"/>
</dbReference>
<proteinExistence type="predicted"/>